<evidence type="ECO:0000259" key="6">
    <source>
        <dbReference type="PROSITE" id="PS51778"/>
    </source>
</evidence>
<dbReference type="PANTHER" id="PTHR47666">
    <property type="entry name" value="PROTEIN VASCULAR ASSOCIATED DEATH 1, CHLOROPLASTIC"/>
    <property type="match status" value="1"/>
</dbReference>
<evidence type="ECO:0000256" key="4">
    <source>
        <dbReference type="ARBA" id="ARBA00023136"/>
    </source>
</evidence>
<sequence length="587" mass="65805">MVAAASPTGNSDAHCSLPSSSPVAPKPDDEDASGNSTLAQSVECCDRRDGDMLNQVLSNRSEEYRLLFRLPSEEVSGVRLLSSSSCDISVRLADGGLEEQFARIACDGLLVRNLPNRVLVVSQCPIILLLSVLVMLMGSCDAFRLVAESGQRVRTHRGGETEAMTMAVLGAGDGRSYRLMCFSLSFTAKISDSKKSFIVQRIIPLHQVTAVRKAKTVAIFPNAIEIFAGGKKYFFGSFLARDEAYGFIIDSCTQHGVDIKTMAVVDTKSEGSNQGNGSIIEKIQECNPLADDSSSSSRFKDANAKEELNPLLNGEVRDISLKPSKFKENECEENFNESSLEIPFIWIDEDIDAPTVPEGFTIVAESKFPLLVKEFFNLFVSNEALDFLRDFHSRCGDKDFQCTSWRKHELFGYTRNISFVHPVKVYLGPKFGNCQEVQKFRVYRNSHLVIETSQHVSDVPYGDYFEVEGFWDVVQDTSGENSCTVKVYSNVAFSKKTLFKVLSDVSTNQWLEAGNLRVPEVHVVTHGNYISDGSAYNVENVEWLEKRFNYLKEELVMMETRVERMRHEYALLRSHLQSLERLKFKKS</sequence>
<dbReference type="GO" id="GO:0016020">
    <property type="term" value="C:membrane"/>
    <property type="evidence" value="ECO:0007669"/>
    <property type="project" value="UniProtKB-SubCell"/>
</dbReference>
<evidence type="ECO:0000256" key="3">
    <source>
        <dbReference type="ARBA" id="ARBA00022989"/>
    </source>
</evidence>
<protein>
    <recommendedName>
        <fullName evidence="6">VASt domain-containing protein</fullName>
    </recommendedName>
</protein>
<keyword evidence="3" id="KW-1133">Transmembrane helix</keyword>
<dbReference type="Pfam" id="PF02893">
    <property type="entry name" value="GRAM"/>
    <property type="match status" value="1"/>
</dbReference>
<dbReference type="InterPro" id="IPR031968">
    <property type="entry name" value="VASt"/>
</dbReference>
<keyword evidence="8" id="KW-1185">Reference proteome</keyword>
<dbReference type="PANTHER" id="PTHR47666:SF1">
    <property type="entry name" value="PROTEIN VASCULAR ASSOCIATED DEATH 1, CHLOROPLASTIC"/>
    <property type="match status" value="1"/>
</dbReference>
<name>A0A8J5FH40_ZINOF</name>
<feature type="region of interest" description="Disordered" evidence="5">
    <location>
        <begin position="1"/>
        <end position="37"/>
    </location>
</feature>
<accession>A0A8J5FH40</accession>
<evidence type="ECO:0000256" key="2">
    <source>
        <dbReference type="ARBA" id="ARBA00022692"/>
    </source>
</evidence>
<dbReference type="PROSITE" id="PS51778">
    <property type="entry name" value="VAST"/>
    <property type="match status" value="1"/>
</dbReference>
<comment type="subcellular location">
    <subcellularLocation>
        <location evidence="1">Membrane</location>
        <topology evidence="1">Single-pass membrane protein</topology>
    </subcellularLocation>
</comment>
<reference evidence="7 8" key="1">
    <citation type="submission" date="2020-08" db="EMBL/GenBank/DDBJ databases">
        <title>Plant Genome Project.</title>
        <authorList>
            <person name="Zhang R.-G."/>
        </authorList>
    </citation>
    <scope>NUCLEOTIDE SEQUENCE [LARGE SCALE GENOMIC DNA]</scope>
    <source>
        <tissue evidence="7">Rhizome</tissue>
    </source>
</reference>
<dbReference type="Proteomes" id="UP000734854">
    <property type="component" value="Unassembled WGS sequence"/>
</dbReference>
<keyword evidence="2" id="KW-0812">Transmembrane</keyword>
<evidence type="ECO:0000313" key="7">
    <source>
        <dbReference type="EMBL" id="KAG6487842.1"/>
    </source>
</evidence>
<gene>
    <name evidence="7" type="ORF">ZIOFF_056578</name>
</gene>
<evidence type="ECO:0000256" key="5">
    <source>
        <dbReference type="SAM" id="MobiDB-lite"/>
    </source>
</evidence>
<keyword evidence="4" id="KW-0472">Membrane</keyword>
<dbReference type="AlphaFoldDB" id="A0A8J5FH40"/>
<organism evidence="7 8">
    <name type="scientific">Zingiber officinale</name>
    <name type="common">Ginger</name>
    <name type="synonym">Amomum zingiber</name>
    <dbReference type="NCBI Taxonomy" id="94328"/>
    <lineage>
        <taxon>Eukaryota</taxon>
        <taxon>Viridiplantae</taxon>
        <taxon>Streptophyta</taxon>
        <taxon>Embryophyta</taxon>
        <taxon>Tracheophyta</taxon>
        <taxon>Spermatophyta</taxon>
        <taxon>Magnoliopsida</taxon>
        <taxon>Liliopsida</taxon>
        <taxon>Zingiberales</taxon>
        <taxon>Zingiberaceae</taxon>
        <taxon>Zingiber</taxon>
    </lineage>
</organism>
<dbReference type="InterPro" id="IPR011993">
    <property type="entry name" value="PH-like_dom_sf"/>
</dbReference>
<dbReference type="Gene3D" id="2.30.29.30">
    <property type="entry name" value="Pleckstrin-homology domain (PH domain)/Phosphotyrosine-binding domain (PTB)"/>
    <property type="match status" value="1"/>
</dbReference>
<dbReference type="InterPro" id="IPR004182">
    <property type="entry name" value="GRAM"/>
</dbReference>
<comment type="caution">
    <text evidence="7">The sequence shown here is derived from an EMBL/GenBank/DDBJ whole genome shotgun (WGS) entry which is preliminary data.</text>
</comment>
<dbReference type="EMBL" id="JACMSC010000015">
    <property type="protein sequence ID" value="KAG6487842.1"/>
    <property type="molecule type" value="Genomic_DNA"/>
</dbReference>
<feature type="domain" description="VASt" evidence="6">
    <location>
        <begin position="359"/>
        <end position="515"/>
    </location>
</feature>
<feature type="compositionally biased region" description="Polar residues" evidence="5">
    <location>
        <begin position="7"/>
        <end position="22"/>
    </location>
</feature>
<evidence type="ECO:0000313" key="8">
    <source>
        <dbReference type="Proteomes" id="UP000734854"/>
    </source>
</evidence>
<dbReference type="Pfam" id="PF16016">
    <property type="entry name" value="VASt"/>
    <property type="match status" value="1"/>
</dbReference>
<evidence type="ECO:0000256" key="1">
    <source>
        <dbReference type="ARBA" id="ARBA00004167"/>
    </source>
</evidence>
<dbReference type="GO" id="GO:0043069">
    <property type="term" value="P:negative regulation of programmed cell death"/>
    <property type="evidence" value="ECO:0007669"/>
    <property type="project" value="TreeGrafter"/>
</dbReference>
<proteinExistence type="predicted"/>